<feature type="compositionally biased region" description="Basic and acidic residues" evidence="2">
    <location>
        <begin position="737"/>
        <end position="760"/>
    </location>
</feature>
<feature type="compositionally biased region" description="Basic and acidic residues" evidence="2">
    <location>
        <begin position="1001"/>
        <end position="1024"/>
    </location>
</feature>
<feature type="compositionally biased region" description="Basic and acidic residues" evidence="2">
    <location>
        <begin position="856"/>
        <end position="897"/>
    </location>
</feature>
<feature type="region of interest" description="Disordered" evidence="2">
    <location>
        <begin position="241"/>
        <end position="286"/>
    </location>
</feature>
<name>A0ABD2KEX0_HETSC</name>
<feature type="compositionally biased region" description="Basic and acidic residues" evidence="2">
    <location>
        <begin position="1125"/>
        <end position="1152"/>
    </location>
</feature>
<feature type="coiled-coil region" evidence="1">
    <location>
        <begin position="578"/>
        <end position="626"/>
    </location>
</feature>
<sequence length="1383" mass="156335">MLKQNGGGESAILLPRQPNSSTLIGSSDECDIVIKSPGLRPKHAVIEFYPKTKSFWLRQLDPKNEQQQQQQKRRMESVPPPPPYPYEDTVGPQNLSDNTRQQVLRDGSLIELHPMDTLRFGKGANAVEFVFKMPPLHHKTRFDPFVVAHPPPVRKKCSLDRDDISLPIVGSRIQPKAHADRFVRPKQQSNHRLCQLGGHQTQKQSQNVQQQQLSNGVAVMRRSVSACRLISVADSPTNNSLPRVDTPWKTEANGGMKSPNGYANSSGASSVDSDEVARAVGAGHSKEQLLRRVRRLQAELSRRDAEFAQLRELIKANGESGTARAEKGEGRRDSVVTNGEWDGQTSQRSGGTQTAVADIIDDQKQMDMMDLHLVSRDEAGGGAKRFLPPGRAVPSEQTPAQAILSTRATDIFFMVCAEELNTLNIRISHLPARDYSDIFSEISKLLHEPFSFRLMEINSKCAVVFESLGLISVEKEEIYLQFDQFLKEKIYPISKAIDAFLGTLRECAQMARDSARACAIFSQWSREFGDQLQMQPNWELMFYKVQDLQSRFRENGLTKHWLPPSLSPLLQVLIFEHRNRMEEQKRQQREATDALAEATRKIAELEKELENASDGIQKEQKTLQQQQIAAQQLLPRIELPSMNAFDRKGPTSLRSQRSSRASSRCSSARRRLQLGITDDEDSENSREAHIDSPQTPPPSVGGAMQRNTGEKHRKRRRKRSKQNEDKEEKEGTEEEEKPWGDKKEEGIGMEKILSEGKENGEQADQNGSKSSDQQNAAVASPPVSASSSSNDDGEEKARLAMCHLDNVYSKLEEQRECQRGKETEENGEEEYRFWWEEKGAEHEEEKEEEAMEEAVETARETKKKESKETGERGKEREENGKEQNEEEVRDKAHRGEEENGGEGMDENEREREEEQHFAWIEQMVKKEGGREEERSTEEDKAGDKAQSEDGDEAKSSDEAEDEAGNEARSDEAGENAHLDDVDDEAQPDETHLSVTGSQRNEAGDEGERSEVQRDEAGDEGHLIDAGDEAGDEIHPDESQMTKHDFEEQNAPDAREEDEQEEEDGQEEIHLEEAAEEGEEEEQHHPMEEVEKAMEETHPDETAEKKEEEEGEEEEGHPAQEITENQGREEAEAHQEETIPGKGEEEKQQHPDETIMGEDGEEKAAKTEELKKEAHPPDEAEIKQEGEAHSDKSAHQREEEEEDEENEKHPDEAEFGKDEENETDEAAIDEDGTNNHPPMAQHDQPGKMSENVAKLSEENADEGEAEAAEEEEEEAAARVLQQQWRKRKGGQKSAEKDGGQSETEQKNIVEFWELVRNLANLLEIELPIRGRVVPLRPESAGEQTARQTAMDSILDRLKMMLYELRRKAEEKAKESEPSTIERSK</sequence>
<feature type="compositionally biased region" description="Polar residues" evidence="2">
    <location>
        <begin position="343"/>
        <end position="354"/>
    </location>
</feature>
<feature type="compositionally biased region" description="Basic and acidic residues" evidence="2">
    <location>
        <begin position="1205"/>
        <end position="1217"/>
    </location>
</feature>
<feature type="coiled-coil region" evidence="1">
    <location>
        <begin position="286"/>
        <end position="313"/>
    </location>
</feature>
<keyword evidence="5" id="KW-1185">Reference proteome</keyword>
<feature type="compositionally biased region" description="Basic and acidic residues" evidence="2">
    <location>
        <begin position="1292"/>
        <end position="1304"/>
    </location>
</feature>
<feature type="region of interest" description="Disordered" evidence="2">
    <location>
        <begin position="1"/>
        <end position="25"/>
    </location>
</feature>
<evidence type="ECO:0000313" key="5">
    <source>
        <dbReference type="Proteomes" id="UP001620645"/>
    </source>
</evidence>
<feature type="compositionally biased region" description="Acidic residues" evidence="2">
    <location>
        <begin position="844"/>
        <end position="855"/>
    </location>
</feature>
<comment type="caution">
    <text evidence="4">The sequence shown here is derived from an EMBL/GenBank/DDBJ whole genome shotgun (WGS) entry which is preliminary data.</text>
</comment>
<feature type="region of interest" description="Disordered" evidence="2">
    <location>
        <begin position="62"/>
        <end position="96"/>
    </location>
</feature>
<feature type="compositionally biased region" description="Low complexity" evidence="2">
    <location>
        <begin position="652"/>
        <end position="666"/>
    </location>
</feature>
<reference evidence="4 5" key="1">
    <citation type="submission" date="2024-10" db="EMBL/GenBank/DDBJ databases">
        <authorList>
            <person name="Kim D."/>
        </authorList>
    </citation>
    <scope>NUCLEOTIDE SEQUENCE [LARGE SCALE GENOMIC DNA]</scope>
    <source>
        <strain evidence="4">Taebaek</strain>
    </source>
</reference>
<feature type="compositionally biased region" description="Basic and acidic residues" evidence="2">
    <location>
        <begin position="1031"/>
        <end position="1046"/>
    </location>
</feature>
<dbReference type="PANTHER" id="PTHR46345">
    <property type="entry name" value="INVERTED FORMIN-2"/>
    <property type="match status" value="1"/>
</dbReference>
<dbReference type="Proteomes" id="UP001620645">
    <property type="component" value="Unassembled WGS sequence"/>
</dbReference>
<feature type="region of interest" description="Disordered" evidence="2">
    <location>
        <begin position="319"/>
        <end position="354"/>
    </location>
</feature>
<evidence type="ECO:0000256" key="2">
    <source>
        <dbReference type="SAM" id="MobiDB-lite"/>
    </source>
</evidence>
<feature type="compositionally biased region" description="Basic and acidic residues" evidence="2">
    <location>
        <begin position="324"/>
        <end position="334"/>
    </location>
</feature>
<feature type="compositionally biased region" description="Basic and acidic residues" evidence="2">
    <location>
        <begin position="1081"/>
        <end position="1107"/>
    </location>
</feature>
<feature type="compositionally biased region" description="Basic and acidic residues" evidence="2">
    <location>
        <begin position="1161"/>
        <end position="1197"/>
    </location>
</feature>
<feature type="region of interest" description="Disordered" evidence="2">
    <location>
        <begin position="639"/>
        <end position="1304"/>
    </location>
</feature>
<evidence type="ECO:0000313" key="4">
    <source>
        <dbReference type="EMBL" id="KAL3101049.1"/>
    </source>
</evidence>
<feature type="compositionally biased region" description="Basic residues" evidence="2">
    <location>
        <begin position="711"/>
        <end position="720"/>
    </location>
</feature>
<evidence type="ECO:0000259" key="3">
    <source>
        <dbReference type="Pfam" id="PF00498"/>
    </source>
</evidence>
<dbReference type="InterPro" id="IPR008984">
    <property type="entry name" value="SMAD_FHA_dom_sf"/>
</dbReference>
<gene>
    <name evidence="4" type="ORF">niasHS_001509</name>
</gene>
<feature type="compositionally biased region" description="Polar residues" evidence="2">
    <location>
        <begin position="261"/>
        <end position="271"/>
    </location>
</feature>
<keyword evidence="1" id="KW-0175">Coiled coil</keyword>
<dbReference type="EMBL" id="JBICCN010000027">
    <property type="protein sequence ID" value="KAL3101049.1"/>
    <property type="molecule type" value="Genomic_DNA"/>
</dbReference>
<dbReference type="SUPFAM" id="SSF49879">
    <property type="entry name" value="SMAD/FHA domain"/>
    <property type="match status" value="1"/>
</dbReference>
<protein>
    <recommendedName>
        <fullName evidence="3">FHA domain-containing protein</fullName>
    </recommendedName>
</protein>
<feature type="compositionally biased region" description="Basic and acidic residues" evidence="2">
    <location>
        <begin position="906"/>
        <end position="916"/>
    </location>
</feature>
<feature type="compositionally biased region" description="Low complexity" evidence="2">
    <location>
        <begin position="776"/>
        <end position="789"/>
    </location>
</feature>
<feature type="compositionally biased region" description="Basic and acidic residues" evidence="2">
    <location>
        <begin position="965"/>
        <end position="979"/>
    </location>
</feature>
<feature type="compositionally biased region" description="Acidic residues" evidence="2">
    <location>
        <begin position="1218"/>
        <end position="1231"/>
    </location>
</feature>
<feature type="compositionally biased region" description="Acidic residues" evidence="2">
    <location>
        <begin position="1257"/>
        <end position="1273"/>
    </location>
</feature>
<dbReference type="InterPro" id="IPR000253">
    <property type="entry name" value="FHA_dom"/>
</dbReference>
<feature type="compositionally biased region" description="Polar residues" evidence="2">
    <location>
        <begin position="762"/>
        <end position="775"/>
    </location>
</feature>
<dbReference type="PANTHER" id="PTHR46345:SF8">
    <property type="entry name" value="FORMIN 3, ISOFORM B"/>
    <property type="match status" value="1"/>
</dbReference>
<feature type="compositionally biased region" description="Basic and acidic residues" evidence="2">
    <location>
        <begin position="810"/>
        <end position="843"/>
    </location>
</feature>
<dbReference type="Pfam" id="PF00498">
    <property type="entry name" value="FHA"/>
    <property type="match status" value="1"/>
</dbReference>
<evidence type="ECO:0000256" key="1">
    <source>
        <dbReference type="SAM" id="Coils"/>
    </source>
</evidence>
<accession>A0ABD2KEX0</accession>
<proteinExistence type="predicted"/>
<dbReference type="Gene3D" id="2.60.200.20">
    <property type="match status" value="1"/>
</dbReference>
<feature type="compositionally biased region" description="Acidic residues" evidence="2">
    <location>
        <begin position="1054"/>
        <end position="1065"/>
    </location>
</feature>
<organism evidence="4 5">
    <name type="scientific">Heterodera schachtii</name>
    <name type="common">Sugarbeet cyst nematode worm</name>
    <name type="synonym">Tylenchus schachtii</name>
    <dbReference type="NCBI Taxonomy" id="97005"/>
    <lineage>
        <taxon>Eukaryota</taxon>
        <taxon>Metazoa</taxon>
        <taxon>Ecdysozoa</taxon>
        <taxon>Nematoda</taxon>
        <taxon>Chromadorea</taxon>
        <taxon>Rhabditida</taxon>
        <taxon>Tylenchina</taxon>
        <taxon>Tylenchomorpha</taxon>
        <taxon>Tylenchoidea</taxon>
        <taxon>Heteroderidae</taxon>
        <taxon>Heteroderinae</taxon>
        <taxon>Heterodera</taxon>
    </lineage>
</organism>
<feature type="compositionally biased region" description="Basic and acidic residues" evidence="2">
    <location>
        <begin position="923"/>
        <end position="957"/>
    </location>
</feature>
<feature type="domain" description="FHA" evidence="3">
    <location>
        <begin position="22"/>
        <end position="65"/>
    </location>
</feature>